<protein>
    <submittedName>
        <fullName evidence="1">LINE-1 retrotransposable element ORF2 protein</fullName>
    </submittedName>
</protein>
<dbReference type="EMBL" id="GEEE01022264">
    <property type="protein sequence ID" value="JAP40961.1"/>
    <property type="molecule type" value="Transcribed_RNA"/>
</dbReference>
<reference evidence="1" key="1">
    <citation type="submission" date="2016-01" db="EMBL/GenBank/DDBJ databases">
        <title>Reference transcriptome for the parasite Schistocephalus solidus: insights into the molecular evolution of parasitism.</title>
        <authorList>
            <person name="Hebert F.O."/>
            <person name="Grambauer S."/>
            <person name="Barber I."/>
            <person name="Landry C.R."/>
            <person name="Aubin-Horth N."/>
        </authorList>
    </citation>
    <scope>NUCLEOTIDE SEQUENCE</scope>
</reference>
<feature type="non-terminal residue" evidence="1">
    <location>
        <position position="1"/>
    </location>
</feature>
<dbReference type="EMBL" id="GEEE01000061">
    <property type="protein sequence ID" value="JAP63164.1"/>
    <property type="molecule type" value="Transcribed_RNA"/>
</dbReference>
<dbReference type="AlphaFoldDB" id="A0A0V0JBX2"/>
<sequence>PNFSQRQRRGPCFFACPFGRCIECAVVSGWTFVDGGCGYTRVGMHPTLIEKLAIHPVDDRDHGAFVTVGVHLNVKEHETEEYKREDAALLHTVGHCEGR</sequence>
<evidence type="ECO:0000313" key="1">
    <source>
        <dbReference type="EMBL" id="JAP63164.1"/>
    </source>
</evidence>
<name>A0A0V0JBX2_SCHSO</name>
<accession>A0A0V0JBX2</accession>
<gene>
    <name evidence="1" type="ORF">TR161672</name>
</gene>
<proteinExistence type="predicted"/>
<dbReference type="EMBL" id="GEEE01020504">
    <property type="protein sequence ID" value="JAP42721.1"/>
    <property type="molecule type" value="Transcribed_RNA"/>
</dbReference>
<organism evidence="1">
    <name type="scientific">Schistocephalus solidus</name>
    <name type="common">Tapeworm</name>
    <dbReference type="NCBI Taxonomy" id="70667"/>
    <lineage>
        <taxon>Eukaryota</taxon>
        <taxon>Metazoa</taxon>
        <taxon>Spiralia</taxon>
        <taxon>Lophotrochozoa</taxon>
        <taxon>Platyhelminthes</taxon>
        <taxon>Cestoda</taxon>
        <taxon>Eucestoda</taxon>
        <taxon>Diphyllobothriidea</taxon>
        <taxon>Diphyllobothriidae</taxon>
        <taxon>Schistocephalus</taxon>
    </lineage>
</organism>